<dbReference type="CDD" id="cd17769">
    <property type="entry name" value="NP_TgUP-like"/>
    <property type="match status" value="1"/>
</dbReference>
<evidence type="ECO:0000313" key="3">
    <source>
        <dbReference type="EMBL" id="KAF9792409.1"/>
    </source>
</evidence>
<reference evidence="3" key="1">
    <citation type="journal article" date="2020" name="Nat. Commun.">
        <title>Large-scale genome sequencing of mycorrhizal fungi provides insights into the early evolution of symbiotic traits.</title>
        <authorList>
            <person name="Miyauchi S."/>
            <person name="Kiss E."/>
            <person name="Kuo A."/>
            <person name="Drula E."/>
            <person name="Kohler A."/>
            <person name="Sanchez-Garcia M."/>
            <person name="Morin E."/>
            <person name="Andreopoulos B."/>
            <person name="Barry K.W."/>
            <person name="Bonito G."/>
            <person name="Buee M."/>
            <person name="Carver A."/>
            <person name="Chen C."/>
            <person name="Cichocki N."/>
            <person name="Clum A."/>
            <person name="Culley D."/>
            <person name="Crous P.W."/>
            <person name="Fauchery L."/>
            <person name="Girlanda M."/>
            <person name="Hayes R.D."/>
            <person name="Keri Z."/>
            <person name="LaButti K."/>
            <person name="Lipzen A."/>
            <person name="Lombard V."/>
            <person name="Magnuson J."/>
            <person name="Maillard F."/>
            <person name="Murat C."/>
            <person name="Nolan M."/>
            <person name="Ohm R.A."/>
            <person name="Pangilinan J."/>
            <person name="Pereira M.F."/>
            <person name="Perotto S."/>
            <person name="Peter M."/>
            <person name="Pfister S."/>
            <person name="Riley R."/>
            <person name="Sitrit Y."/>
            <person name="Stielow J.B."/>
            <person name="Szollosi G."/>
            <person name="Zifcakova L."/>
            <person name="Stursova M."/>
            <person name="Spatafora J.W."/>
            <person name="Tedersoo L."/>
            <person name="Vaario L.M."/>
            <person name="Yamada A."/>
            <person name="Yan M."/>
            <person name="Wang P."/>
            <person name="Xu J."/>
            <person name="Bruns T."/>
            <person name="Baldrian P."/>
            <person name="Vilgalys R."/>
            <person name="Dunand C."/>
            <person name="Henrissat B."/>
            <person name="Grigoriev I.V."/>
            <person name="Hibbett D."/>
            <person name="Nagy L.G."/>
            <person name="Martin F.M."/>
        </authorList>
    </citation>
    <scope>NUCLEOTIDE SEQUENCE</scope>
    <source>
        <strain evidence="3">UH-Tt-Lm1</strain>
    </source>
</reference>
<dbReference type="GO" id="GO:0006218">
    <property type="term" value="P:uridine catabolic process"/>
    <property type="evidence" value="ECO:0007669"/>
    <property type="project" value="TreeGrafter"/>
</dbReference>
<evidence type="ECO:0000259" key="2">
    <source>
        <dbReference type="Pfam" id="PF01048"/>
    </source>
</evidence>
<dbReference type="Gene3D" id="3.40.50.1580">
    <property type="entry name" value="Nucleoside phosphorylase domain"/>
    <property type="match status" value="1"/>
</dbReference>
<proteinExistence type="predicted"/>
<dbReference type="PANTHER" id="PTHR43691">
    <property type="entry name" value="URIDINE PHOSPHORYLASE"/>
    <property type="match status" value="1"/>
</dbReference>
<evidence type="ECO:0000313" key="4">
    <source>
        <dbReference type="Proteomes" id="UP000736335"/>
    </source>
</evidence>
<gene>
    <name evidence="3" type="ORF">BJ322DRAFT_1097562</name>
</gene>
<dbReference type="InterPro" id="IPR035994">
    <property type="entry name" value="Nucleoside_phosphorylase_sf"/>
</dbReference>
<dbReference type="InterPro" id="IPR000845">
    <property type="entry name" value="Nucleoside_phosphorylase_d"/>
</dbReference>
<comment type="caution">
    <text evidence="3">The sequence shown here is derived from an EMBL/GenBank/DDBJ whole genome shotgun (WGS) entry which is preliminary data.</text>
</comment>
<organism evidence="3 4">
    <name type="scientific">Thelephora terrestris</name>
    <dbReference type="NCBI Taxonomy" id="56493"/>
    <lineage>
        <taxon>Eukaryota</taxon>
        <taxon>Fungi</taxon>
        <taxon>Dikarya</taxon>
        <taxon>Basidiomycota</taxon>
        <taxon>Agaricomycotina</taxon>
        <taxon>Agaricomycetes</taxon>
        <taxon>Thelephorales</taxon>
        <taxon>Thelephoraceae</taxon>
        <taxon>Thelephora</taxon>
    </lineage>
</organism>
<keyword evidence="4" id="KW-1185">Reference proteome</keyword>
<dbReference type="GO" id="GO:0004850">
    <property type="term" value="F:uridine phosphorylase activity"/>
    <property type="evidence" value="ECO:0007669"/>
    <property type="project" value="TreeGrafter"/>
</dbReference>
<dbReference type="OrthoDB" id="416752at2759"/>
<dbReference type="EMBL" id="WIUZ02000001">
    <property type="protein sequence ID" value="KAF9792409.1"/>
    <property type="molecule type" value="Genomic_DNA"/>
</dbReference>
<evidence type="ECO:0000256" key="1">
    <source>
        <dbReference type="SAM" id="MobiDB-lite"/>
    </source>
</evidence>
<feature type="compositionally biased region" description="Polar residues" evidence="1">
    <location>
        <begin position="257"/>
        <end position="276"/>
    </location>
</feature>
<dbReference type="GO" id="GO:0005829">
    <property type="term" value="C:cytosol"/>
    <property type="evidence" value="ECO:0007669"/>
    <property type="project" value="TreeGrafter"/>
</dbReference>
<name>A0A9P6HPS0_9AGAM</name>
<protein>
    <submittedName>
        <fullName evidence="3">Purine and uridine phosphorylase</fullName>
    </submittedName>
</protein>
<sequence>MKDLHTDANFPRTADGRVYHLGLKAGEIANRIVAVGHPSRALVIEEHLDKSPVPFKLTSERGFVTITGRYKGVPVSIVSTGMGFPNTDFFVREVRECLRGDMLVVRLGSCGALIDIPPGSLVVPKACVAINRNWDYDFINGDTTQQPYFITKQVEADQEIYEEVMIHLSRTGEAVKPWRASISYLLASFYSSQGRQTSFPDRNEYLIPHLLETVPDIGSFEMETFHLYHLAKNYAPVRPQPLSVAEPPVSAEPASLTVESATGSTQSNVPGKTTASPSRIRAAAAQMIFAARLSKAFITPEEVVELERWSGRGILEALIGIDLPPDVGSSHSSSVLLS</sequence>
<reference evidence="3" key="2">
    <citation type="submission" date="2020-11" db="EMBL/GenBank/DDBJ databases">
        <authorList>
            <consortium name="DOE Joint Genome Institute"/>
            <person name="Kuo A."/>
            <person name="Miyauchi S."/>
            <person name="Kiss E."/>
            <person name="Drula E."/>
            <person name="Kohler A."/>
            <person name="Sanchez-Garcia M."/>
            <person name="Andreopoulos B."/>
            <person name="Barry K.W."/>
            <person name="Bonito G."/>
            <person name="Buee M."/>
            <person name="Carver A."/>
            <person name="Chen C."/>
            <person name="Cichocki N."/>
            <person name="Clum A."/>
            <person name="Culley D."/>
            <person name="Crous P.W."/>
            <person name="Fauchery L."/>
            <person name="Girlanda M."/>
            <person name="Hayes R."/>
            <person name="Keri Z."/>
            <person name="Labutti K."/>
            <person name="Lipzen A."/>
            <person name="Lombard V."/>
            <person name="Magnuson J."/>
            <person name="Maillard F."/>
            <person name="Morin E."/>
            <person name="Murat C."/>
            <person name="Nolan M."/>
            <person name="Ohm R."/>
            <person name="Pangilinan J."/>
            <person name="Pereira M."/>
            <person name="Perotto S."/>
            <person name="Peter M."/>
            <person name="Riley R."/>
            <person name="Sitrit Y."/>
            <person name="Stielow B."/>
            <person name="Szollosi G."/>
            <person name="Zifcakova L."/>
            <person name="Stursova M."/>
            <person name="Spatafora J.W."/>
            <person name="Tedersoo L."/>
            <person name="Vaario L.-M."/>
            <person name="Yamada A."/>
            <person name="Yan M."/>
            <person name="Wang P."/>
            <person name="Xu J."/>
            <person name="Bruns T."/>
            <person name="Baldrian P."/>
            <person name="Vilgalys R."/>
            <person name="Henrissat B."/>
            <person name="Grigoriev I.V."/>
            <person name="Hibbett D."/>
            <person name="Nagy L.G."/>
            <person name="Martin F.M."/>
        </authorList>
    </citation>
    <scope>NUCLEOTIDE SEQUENCE</scope>
    <source>
        <strain evidence="3">UH-Tt-Lm1</strain>
    </source>
</reference>
<dbReference type="SUPFAM" id="SSF53167">
    <property type="entry name" value="Purine and uridine phosphorylases"/>
    <property type="match status" value="1"/>
</dbReference>
<accession>A0A9P6HPS0</accession>
<dbReference type="PANTHER" id="PTHR43691:SF14">
    <property type="entry name" value="URIDINE PHOSPHORYLASE"/>
    <property type="match status" value="1"/>
</dbReference>
<dbReference type="Proteomes" id="UP000736335">
    <property type="component" value="Unassembled WGS sequence"/>
</dbReference>
<feature type="domain" description="Nucleoside phosphorylase" evidence="2">
    <location>
        <begin position="32"/>
        <end position="232"/>
    </location>
</feature>
<dbReference type="Pfam" id="PF01048">
    <property type="entry name" value="PNP_UDP_1"/>
    <property type="match status" value="1"/>
</dbReference>
<feature type="region of interest" description="Disordered" evidence="1">
    <location>
        <begin position="243"/>
        <end position="276"/>
    </location>
</feature>
<dbReference type="AlphaFoldDB" id="A0A9P6HPS0"/>